<dbReference type="InterPro" id="IPR000164">
    <property type="entry name" value="Histone_H3/CENP-A"/>
</dbReference>
<organism evidence="4">
    <name type="scientific">Trypanosoma cruzi</name>
    <dbReference type="NCBI Taxonomy" id="5693"/>
    <lineage>
        <taxon>Eukaryota</taxon>
        <taxon>Discoba</taxon>
        <taxon>Euglenozoa</taxon>
        <taxon>Kinetoplastea</taxon>
        <taxon>Metakinetoplastina</taxon>
        <taxon>Trypanosomatida</taxon>
        <taxon>Trypanosomatidae</taxon>
        <taxon>Trypanosoma</taxon>
        <taxon>Schizotrypanum</taxon>
    </lineage>
</organism>
<dbReference type="VEuPathDB" id="TriTrypDB:TcCL_ESM02948"/>
<evidence type="ECO:0000313" key="5">
    <source>
        <dbReference type="EMBL" id="AAA61706.1"/>
    </source>
</evidence>
<sequence>MSRSKETARSKRTITSKKSKKPPRPLVRPPREARTPAVRPGTVALREIRQFQRSTDLLLQKAPFQRLVREVSGAQKEGLRFQSSAILAAQEATESYVVSLLADTNRACIHSGRVTIQPKDIHLALCLRGERA</sequence>
<proteinExistence type="evidence at transcript level"/>
<dbReference type="VEuPathDB" id="TriTrypDB:TcG_07789"/>
<protein>
    <submittedName>
        <fullName evidence="4">Histone H3</fullName>
    </submittedName>
</protein>
<dbReference type="VEuPathDB" id="TriTrypDB:BCY84_02623"/>
<name>Q27880_TRYCR</name>
<evidence type="ECO:0000313" key="4">
    <source>
        <dbReference type="EMBL" id="AAA53580.1"/>
    </source>
</evidence>
<evidence type="ECO:0000259" key="3">
    <source>
        <dbReference type="Pfam" id="PF00125"/>
    </source>
</evidence>
<reference evidence="4" key="1">
    <citation type="journal article" date="1994" name="Mol. Biochem. Parasitol.">
        <title>Genes for histone H3 in Trypanosoma cruzi.</title>
        <authorList>
            <person name="Bontempi E.J."/>
            <person name="Porcel B.M."/>
            <person name="Henriksson J."/>
            <person name="Carlsson L."/>
            <person name="Rydaker M."/>
            <person name="Segura E.L."/>
            <person name="Ruiz A.M."/>
            <person name="Pettersson U."/>
        </authorList>
    </citation>
    <scope>NUCLEOTIDE SEQUENCE</scope>
    <source>
        <strain evidence="5">Esmeraldo</strain>
        <strain evidence="4">Tulahuen</strain>
    </source>
</reference>
<dbReference type="VEuPathDB" id="TriTrypDB:TcCLB.505931.50"/>
<accession>Q27880</accession>
<feature type="domain" description="Core Histone H2A/H2B/H3" evidence="3">
    <location>
        <begin position="40"/>
        <end position="127"/>
    </location>
</feature>
<dbReference type="PANTHER" id="PTHR11426">
    <property type="entry name" value="HISTONE H3"/>
    <property type="match status" value="1"/>
</dbReference>
<dbReference type="SUPFAM" id="SSF47113">
    <property type="entry name" value="Histone-fold"/>
    <property type="match status" value="1"/>
</dbReference>
<dbReference type="Gene3D" id="1.10.20.10">
    <property type="entry name" value="Histone, subunit A"/>
    <property type="match status" value="1"/>
</dbReference>
<feature type="compositionally biased region" description="Basic residues" evidence="2">
    <location>
        <begin position="10"/>
        <end position="23"/>
    </location>
</feature>
<dbReference type="PRINTS" id="PR00622">
    <property type="entry name" value="HISTONEH3"/>
</dbReference>
<evidence type="ECO:0000256" key="2">
    <source>
        <dbReference type="SAM" id="MobiDB-lite"/>
    </source>
</evidence>
<dbReference type="GO" id="GO:0046982">
    <property type="term" value="F:protein heterodimerization activity"/>
    <property type="evidence" value="ECO:0007669"/>
    <property type="project" value="InterPro"/>
</dbReference>
<dbReference type="VEuPathDB" id="TriTrypDB:TcBrA4_0079920"/>
<dbReference type="EMBL" id="L27659">
    <property type="protein sequence ID" value="AAA61706.1"/>
    <property type="molecule type" value="Genomic_DNA"/>
</dbReference>
<dbReference type="VEuPathDB" id="TriTrypDB:TcYC6_0013900"/>
<dbReference type="VEuPathDB" id="TriTrypDB:C3747_10g301"/>
<dbReference type="InterPro" id="IPR007125">
    <property type="entry name" value="H2A/H2B/H3"/>
</dbReference>
<dbReference type="AlphaFoldDB" id="Q27880"/>
<dbReference type="VEuPathDB" id="TriTrypDB:TCDM_14033"/>
<dbReference type="VEuPathDB" id="TriTrypDB:TcCLB.509471.86"/>
<dbReference type="VEuPathDB" id="TriTrypDB:C4B63_302g22"/>
<dbReference type="InterPro" id="IPR009072">
    <property type="entry name" value="Histone-fold"/>
</dbReference>
<evidence type="ECO:0000256" key="1">
    <source>
        <dbReference type="ARBA" id="ARBA00010343"/>
    </source>
</evidence>
<dbReference type="SMART" id="SM00428">
    <property type="entry name" value="H3"/>
    <property type="match status" value="1"/>
</dbReference>
<feature type="region of interest" description="Disordered" evidence="2">
    <location>
        <begin position="1"/>
        <end position="38"/>
    </location>
</feature>
<dbReference type="EMBL" id="L27660">
    <property type="protein sequence ID" value="AAA53580.1"/>
    <property type="molecule type" value="mRNA"/>
</dbReference>
<dbReference type="GO" id="GO:0030527">
    <property type="term" value="F:structural constituent of chromatin"/>
    <property type="evidence" value="ECO:0007669"/>
    <property type="project" value="InterPro"/>
</dbReference>
<comment type="similarity">
    <text evidence="1">Belongs to the histone H3 family.</text>
</comment>
<dbReference type="GO" id="GO:0003677">
    <property type="term" value="F:DNA binding"/>
    <property type="evidence" value="ECO:0007669"/>
    <property type="project" value="InterPro"/>
</dbReference>
<dbReference type="PROSITE" id="PS00959">
    <property type="entry name" value="HISTONE_H3_2"/>
    <property type="match status" value="1"/>
</dbReference>
<dbReference type="Pfam" id="PF00125">
    <property type="entry name" value="Histone"/>
    <property type="match status" value="1"/>
</dbReference>
<dbReference type="FunFam" id="1.10.20.10:FF:000077">
    <property type="entry name" value="Histone H3 variant"/>
    <property type="match status" value="1"/>
</dbReference>
<dbReference type="GO" id="GO:0000786">
    <property type="term" value="C:nucleosome"/>
    <property type="evidence" value="ECO:0007669"/>
    <property type="project" value="InterPro"/>
</dbReference>
<dbReference type="CDD" id="cd22911">
    <property type="entry name" value="HFD_H3"/>
    <property type="match status" value="1"/>
</dbReference>